<keyword evidence="1" id="KW-1133">Transmembrane helix</keyword>
<dbReference type="RefSeq" id="WP_145904132.1">
    <property type="nucleotide sequence ID" value="NZ_BAAAMZ010000025.1"/>
</dbReference>
<reference evidence="2 3" key="1">
    <citation type="submission" date="2019-06" db="EMBL/GenBank/DDBJ databases">
        <title>Sequencing the genomes of 1000 actinobacteria strains.</title>
        <authorList>
            <person name="Klenk H.-P."/>
        </authorList>
    </citation>
    <scope>NUCLEOTIDE SEQUENCE [LARGE SCALE GENOMIC DNA]</scope>
    <source>
        <strain evidence="2 3">DSM 44826</strain>
    </source>
</reference>
<keyword evidence="3" id="KW-1185">Reference proteome</keyword>
<accession>A0A561UE23</accession>
<proteinExistence type="predicted"/>
<comment type="caution">
    <text evidence="2">The sequence shown here is derived from an EMBL/GenBank/DDBJ whole genome shotgun (WGS) entry which is preliminary data.</text>
</comment>
<organism evidence="2 3">
    <name type="scientific">Kitasatospora viridis</name>
    <dbReference type="NCBI Taxonomy" id="281105"/>
    <lineage>
        <taxon>Bacteria</taxon>
        <taxon>Bacillati</taxon>
        <taxon>Actinomycetota</taxon>
        <taxon>Actinomycetes</taxon>
        <taxon>Kitasatosporales</taxon>
        <taxon>Streptomycetaceae</taxon>
        <taxon>Kitasatospora</taxon>
    </lineage>
</organism>
<keyword evidence="1" id="KW-0472">Membrane</keyword>
<sequence length="161" mass="17436">MTNVVNIIVILGVVAFIVSRQFRAQQINPNRRFWLVPIILAVVALRDPHVIDRTHEGAAVALLLGSVVLVLVMGLVWGWTVRLWRASDGSVWMKGTVATVGAWSGLIAMRVGLYGLGAALHVHQSSSALLLTLGALLLSRSLVVNWRARSLDGPQSLYPVA</sequence>
<feature type="transmembrane region" description="Helical" evidence="1">
    <location>
        <begin position="6"/>
        <end position="22"/>
    </location>
</feature>
<evidence type="ECO:0000313" key="3">
    <source>
        <dbReference type="Proteomes" id="UP000317940"/>
    </source>
</evidence>
<dbReference type="EMBL" id="VIWT01000001">
    <property type="protein sequence ID" value="TWF97585.1"/>
    <property type="molecule type" value="Genomic_DNA"/>
</dbReference>
<protein>
    <submittedName>
        <fullName evidence="2">Uncharacterized protein DUF1453</fullName>
    </submittedName>
</protein>
<dbReference type="OrthoDB" id="3872634at2"/>
<evidence type="ECO:0000313" key="2">
    <source>
        <dbReference type="EMBL" id="TWF97585.1"/>
    </source>
</evidence>
<feature type="transmembrane region" description="Helical" evidence="1">
    <location>
        <begin position="91"/>
        <end position="116"/>
    </location>
</feature>
<evidence type="ECO:0000256" key="1">
    <source>
        <dbReference type="SAM" id="Phobius"/>
    </source>
</evidence>
<feature type="transmembrane region" description="Helical" evidence="1">
    <location>
        <begin position="57"/>
        <end position="79"/>
    </location>
</feature>
<dbReference type="AlphaFoldDB" id="A0A561UE23"/>
<name>A0A561UE23_9ACTN</name>
<dbReference type="Proteomes" id="UP000317940">
    <property type="component" value="Unassembled WGS sequence"/>
</dbReference>
<gene>
    <name evidence="2" type="ORF">FHX73_111371</name>
</gene>
<keyword evidence="1" id="KW-0812">Transmembrane</keyword>
<feature type="transmembrane region" description="Helical" evidence="1">
    <location>
        <begin position="128"/>
        <end position="146"/>
    </location>
</feature>